<name>A0AAV2P8Y8_9HYME</name>
<feature type="transmembrane region" description="Helical" evidence="2">
    <location>
        <begin position="20"/>
        <end position="40"/>
    </location>
</feature>
<evidence type="ECO:0000313" key="4">
    <source>
        <dbReference type="Proteomes" id="UP001497644"/>
    </source>
</evidence>
<keyword evidence="2" id="KW-0472">Membrane</keyword>
<reference evidence="3" key="1">
    <citation type="submission" date="2024-04" db="EMBL/GenBank/DDBJ databases">
        <authorList>
            <consortium name="Molecular Ecology Group"/>
        </authorList>
    </citation>
    <scope>NUCLEOTIDE SEQUENCE</scope>
</reference>
<gene>
    <name evidence="3" type="ORF">LPLAT_LOCUS14004</name>
</gene>
<dbReference type="AlphaFoldDB" id="A0AAV2P8Y8"/>
<accession>A0AAV2P8Y8</accession>
<proteinExistence type="predicted"/>
<keyword evidence="4" id="KW-1185">Reference proteome</keyword>
<protein>
    <submittedName>
        <fullName evidence="3">Uncharacterized protein</fullName>
    </submittedName>
</protein>
<organism evidence="3 4">
    <name type="scientific">Lasius platythorax</name>
    <dbReference type="NCBI Taxonomy" id="488582"/>
    <lineage>
        <taxon>Eukaryota</taxon>
        <taxon>Metazoa</taxon>
        <taxon>Ecdysozoa</taxon>
        <taxon>Arthropoda</taxon>
        <taxon>Hexapoda</taxon>
        <taxon>Insecta</taxon>
        <taxon>Pterygota</taxon>
        <taxon>Neoptera</taxon>
        <taxon>Endopterygota</taxon>
        <taxon>Hymenoptera</taxon>
        <taxon>Apocrita</taxon>
        <taxon>Aculeata</taxon>
        <taxon>Formicoidea</taxon>
        <taxon>Formicidae</taxon>
        <taxon>Formicinae</taxon>
        <taxon>Lasius</taxon>
        <taxon>Lasius</taxon>
    </lineage>
</organism>
<dbReference type="Proteomes" id="UP001497644">
    <property type="component" value="Chromosome 9"/>
</dbReference>
<sequence>MEAILALRFESTFANLHSGLIPFLAAGLKSGLSIVIFRCIDADGRRRRGRATAVGSLRRDPERRLSLLRRRSIGPGGDDLRLAGRRRGRPSDGAQTRHDIPKVRRGVDQTRFHSTTDGTIRRHGVVAASGATGEQFGILSGSALSGVTGAHKAEEDAARMIGLDRRRRGRPAG</sequence>
<evidence type="ECO:0000256" key="1">
    <source>
        <dbReference type="SAM" id="MobiDB-lite"/>
    </source>
</evidence>
<evidence type="ECO:0000256" key="2">
    <source>
        <dbReference type="SAM" id="Phobius"/>
    </source>
</evidence>
<keyword evidence="2" id="KW-1133">Transmembrane helix</keyword>
<keyword evidence="2" id="KW-0812">Transmembrane</keyword>
<evidence type="ECO:0000313" key="3">
    <source>
        <dbReference type="EMBL" id="CAL1688997.1"/>
    </source>
</evidence>
<feature type="region of interest" description="Disordered" evidence="1">
    <location>
        <begin position="72"/>
        <end position="98"/>
    </location>
</feature>
<dbReference type="EMBL" id="OZ034832">
    <property type="protein sequence ID" value="CAL1688997.1"/>
    <property type="molecule type" value="Genomic_DNA"/>
</dbReference>